<evidence type="ECO:0000313" key="4">
    <source>
        <dbReference type="Proteomes" id="UP000808349"/>
    </source>
</evidence>
<dbReference type="InterPro" id="IPR036976">
    <property type="entry name" value="RimM_N_sf"/>
</dbReference>
<dbReference type="SUPFAM" id="SSF50447">
    <property type="entry name" value="Translation proteins"/>
    <property type="match status" value="1"/>
</dbReference>
<dbReference type="Gene3D" id="2.40.30.60">
    <property type="entry name" value="RimM"/>
    <property type="match status" value="1"/>
</dbReference>
<dbReference type="GO" id="GO:0006364">
    <property type="term" value="P:rRNA processing"/>
    <property type="evidence" value="ECO:0007669"/>
    <property type="project" value="InterPro"/>
</dbReference>
<reference evidence="3 4" key="1">
    <citation type="submission" date="2020-10" db="EMBL/GenBank/DDBJ databases">
        <title>Connecting structure to function with the recovery of over 1000 high-quality activated sludge metagenome-assembled genomes encoding full-length rRNA genes using long-read sequencing.</title>
        <authorList>
            <person name="Singleton C.M."/>
            <person name="Petriglieri F."/>
            <person name="Kristensen J.M."/>
            <person name="Kirkegaard R.H."/>
            <person name="Michaelsen T.Y."/>
            <person name="Andersen M.H."/>
            <person name="Karst S.M."/>
            <person name="Dueholm M.S."/>
            <person name="Nielsen P.H."/>
            <person name="Albertsen M."/>
        </authorList>
    </citation>
    <scope>NUCLEOTIDE SEQUENCE [LARGE SCALE GENOMIC DNA]</scope>
    <source>
        <strain evidence="3">Ribe_18-Q3-R11-54_BAT3C.373</strain>
    </source>
</reference>
<evidence type="ECO:0000259" key="1">
    <source>
        <dbReference type="Pfam" id="PF01782"/>
    </source>
</evidence>
<evidence type="ECO:0000313" key="3">
    <source>
        <dbReference type="EMBL" id="MBK9717532.1"/>
    </source>
</evidence>
<dbReference type="Pfam" id="PF24986">
    <property type="entry name" value="PRC_RimM"/>
    <property type="match status" value="1"/>
</dbReference>
<comment type="caution">
    <text evidence="3">The sequence shown here is derived from an EMBL/GenBank/DDBJ whole genome shotgun (WGS) entry which is preliminary data.</text>
</comment>
<name>A0A9D7S9C5_9BACT</name>
<protein>
    <recommendedName>
        <fullName evidence="5">Ribosome maturation factor RimM</fullName>
    </recommendedName>
</protein>
<dbReference type="InterPro" id="IPR009000">
    <property type="entry name" value="Transl_B-barrel_sf"/>
</dbReference>
<dbReference type="InterPro" id="IPR056792">
    <property type="entry name" value="PRC_RimM"/>
</dbReference>
<evidence type="ECO:0000259" key="2">
    <source>
        <dbReference type="Pfam" id="PF24986"/>
    </source>
</evidence>
<gene>
    <name evidence="3" type="ORF">IPO85_08485</name>
</gene>
<dbReference type="Proteomes" id="UP000808349">
    <property type="component" value="Unassembled WGS sequence"/>
</dbReference>
<dbReference type="InterPro" id="IPR002676">
    <property type="entry name" value="RimM_N"/>
</dbReference>
<proteinExistence type="predicted"/>
<evidence type="ECO:0008006" key="5">
    <source>
        <dbReference type="Google" id="ProtNLM"/>
    </source>
</evidence>
<feature type="domain" description="Ribosome maturation factor RimM PRC barrel" evidence="2">
    <location>
        <begin position="105"/>
        <end position="169"/>
    </location>
</feature>
<dbReference type="EMBL" id="JADKFW010000004">
    <property type="protein sequence ID" value="MBK9717532.1"/>
    <property type="molecule type" value="Genomic_DNA"/>
</dbReference>
<dbReference type="Pfam" id="PF01782">
    <property type="entry name" value="RimM"/>
    <property type="match status" value="1"/>
</dbReference>
<sequence length="172" mass="19615">MIDFIEAGKCYKSHGIKGILDVEMNPIFKKHILSEKVVFFKINGCHVPFFIESCKTDGSTLLKLEGVDNPEQARVLSHHCLYIDENKLSKATKRSAKIQVKNQGLEGYSIHDRTSNYDVAITSIEEYPSQLMARVMHEGRSLLIPLHEDFVEEIDEVAKIVFMILPEGIFEF</sequence>
<feature type="domain" description="RimM N-terminal" evidence="1">
    <location>
        <begin position="8"/>
        <end position="86"/>
    </location>
</feature>
<accession>A0A9D7S9C5</accession>
<organism evidence="3 4">
    <name type="scientific">Candidatus Defluviibacterium haderslevense</name>
    <dbReference type="NCBI Taxonomy" id="2981993"/>
    <lineage>
        <taxon>Bacteria</taxon>
        <taxon>Pseudomonadati</taxon>
        <taxon>Bacteroidota</taxon>
        <taxon>Saprospiria</taxon>
        <taxon>Saprospirales</taxon>
        <taxon>Saprospiraceae</taxon>
        <taxon>Candidatus Defluviibacterium</taxon>
    </lineage>
</organism>
<dbReference type="AlphaFoldDB" id="A0A9D7S9C5"/>